<gene>
    <name evidence="1" type="ORF">VA599_00520</name>
</gene>
<dbReference type="RefSeq" id="WP_346787316.1">
    <property type="nucleotide sequence ID" value="NZ_JAYFSJ010000001.1"/>
</dbReference>
<evidence type="ECO:0000313" key="2">
    <source>
        <dbReference type="Proteomes" id="UP001405405"/>
    </source>
</evidence>
<proteinExistence type="predicted"/>
<protein>
    <submittedName>
        <fullName evidence="1">Uncharacterized protein</fullName>
    </submittedName>
</protein>
<dbReference type="EMBL" id="JAYFSJ010000001">
    <property type="protein sequence ID" value="MEN7429205.1"/>
    <property type="molecule type" value="Genomic_DNA"/>
</dbReference>
<organism evidence="1 2">
    <name type="scientific">Chromobacterium indicum</name>
    <dbReference type="NCBI Taxonomy" id="3110228"/>
    <lineage>
        <taxon>Bacteria</taxon>
        <taxon>Pseudomonadati</taxon>
        <taxon>Pseudomonadota</taxon>
        <taxon>Betaproteobacteria</taxon>
        <taxon>Neisseriales</taxon>
        <taxon>Chromobacteriaceae</taxon>
        <taxon>Chromobacterium</taxon>
    </lineage>
</organism>
<keyword evidence="2" id="KW-1185">Reference proteome</keyword>
<dbReference type="Proteomes" id="UP001405405">
    <property type="component" value="Unassembled WGS sequence"/>
</dbReference>
<reference evidence="1 2" key="1">
    <citation type="submission" date="2023-12" db="EMBL/GenBank/DDBJ databases">
        <title>Chromobacterium sp. strain TRC.1.1.SA producing antimicrobial pigment.</title>
        <authorList>
            <person name="Verma N."/>
            <person name="Choksket S."/>
            <person name="Pinnaka A.K."/>
            <person name="Korpole S."/>
        </authorList>
    </citation>
    <scope>NUCLEOTIDE SEQUENCE [LARGE SCALE GENOMIC DNA]</scope>
    <source>
        <strain evidence="1 2">TRC1.1.SA</strain>
    </source>
</reference>
<name>A0ABV0CDF7_9NEIS</name>
<evidence type="ECO:0000313" key="1">
    <source>
        <dbReference type="EMBL" id="MEN7429205.1"/>
    </source>
</evidence>
<sequence length="204" mass="22532">MDGFYLQDSRSLTGDHLQFWGVGGRGYYTDLARLEIYTRDQALAQHRSRETDIPWPRAYIDARAHCGVDHQHVDVDEAARAATGETRFYAAHLGEFNGNDLIFVSTAGDRTADLRRAAVYGADDVPALSARGLRLLPAGYIDERSRLLVSQKDVSIATALRDTGIKLSKRRRPARDRFNCASCGRFVTAAGWYGSCPNCGNCSA</sequence>
<comment type="caution">
    <text evidence="1">The sequence shown here is derived from an EMBL/GenBank/DDBJ whole genome shotgun (WGS) entry which is preliminary data.</text>
</comment>
<accession>A0ABV0CDF7</accession>